<keyword evidence="4" id="KW-0238">DNA-binding</keyword>
<keyword evidence="2" id="KW-0805">Transcription regulation</keyword>
<dbReference type="InterPro" id="IPR007627">
    <property type="entry name" value="RNA_pol_sigma70_r2"/>
</dbReference>
<dbReference type="Gene3D" id="1.10.10.10">
    <property type="entry name" value="Winged helix-like DNA-binding domain superfamily/Winged helix DNA-binding domain"/>
    <property type="match status" value="1"/>
</dbReference>
<dbReference type="InterPro" id="IPR013324">
    <property type="entry name" value="RNA_pol_sigma_r3/r4-like"/>
</dbReference>
<dbReference type="InterPro" id="IPR013249">
    <property type="entry name" value="RNA_pol_sigma70_r4_t2"/>
</dbReference>
<feature type="domain" description="RNA polymerase sigma-70 region 2" evidence="6">
    <location>
        <begin position="12"/>
        <end position="76"/>
    </location>
</feature>
<dbReference type="NCBIfam" id="TIGR02937">
    <property type="entry name" value="sigma70-ECF"/>
    <property type="match status" value="1"/>
</dbReference>
<evidence type="ECO:0000256" key="4">
    <source>
        <dbReference type="ARBA" id="ARBA00023125"/>
    </source>
</evidence>
<keyword evidence="5" id="KW-0804">Transcription</keyword>
<accession>A0ABR8PHT0</accession>
<dbReference type="RefSeq" id="WP_191688854.1">
    <property type="nucleotide sequence ID" value="NZ_JACSQY010000002.1"/>
</dbReference>
<dbReference type="SUPFAM" id="SSF88659">
    <property type="entry name" value="Sigma3 and sigma4 domains of RNA polymerase sigma factors"/>
    <property type="match status" value="1"/>
</dbReference>
<keyword evidence="3" id="KW-0731">Sigma factor</keyword>
<evidence type="ECO:0000256" key="3">
    <source>
        <dbReference type="ARBA" id="ARBA00023082"/>
    </source>
</evidence>
<dbReference type="PANTHER" id="PTHR43133">
    <property type="entry name" value="RNA POLYMERASE ECF-TYPE SIGMA FACTO"/>
    <property type="match status" value="1"/>
</dbReference>
<dbReference type="Pfam" id="PF08281">
    <property type="entry name" value="Sigma70_r4_2"/>
    <property type="match status" value="1"/>
</dbReference>
<evidence type="ECO:0000259" key="7">
    <source>
        <dbReference type="Pfam" id="PF08281"/>
    </source>
</evidence>
<evidence type="ECO:0000256" key="2">
    <source>
        <dbReference type="ARBA" id="ARBA00023015"/>
    </source>
</evidence>
<organism evidence="8 9">
    <name type="scientific">Sporosarcina gallistercoris</name>
    <dbReference type="NCBI Taxonomy" id="2762245"/>
    <lineage>
        <taxon>Bacteria</taxon>
        <taxon>Bacillati</taxon>
        <taxon>Bacillota</taxon>
        <taxon>Bacilli</taxon>
        <taxon>Bacillales</taxon>
        <taxon>Caryophanaceae</taxon>
        <taxon>Sporosarcina</taxon>
    </lineage>
</organism>
<dbReference type="InterPro" id="IPR036388">
    <property type="entry name" value="WH-like_DNA-bd_sf"/>
</dbReference>
<sequence length="170" mass="19929">MTEEDLLSMLYKDKYLFIQNYLMKLGSSLQDAEDIAQNTFTKAIVNNIHTTMENPISWLFRVARNEYFTLCKKNNREITMYIEPDGIEQLLSTENGESILLGKESRVAIQHVLGELTPAFSNLLLFKYEFEMSYEQIASLLDMKVDTVKTSLYRARIAFKKKWSEHDEKY</sequence>
<dbReference type="PANTHER" id="PTHR43133:SF8">
    <property type="entry name" value="RNA POLYMERASE SIGMA FACTOR HI_1459-RELATED"/>
    <property type="match status" value="1"/>
</dbReference>
<dbReference type="Gene3D" id="1.10.1740.10">
    <property type="match status" value="1"/>
</dbReference>
<dbReference type="Pfam" id="PF04542">
    <property type="entry name" value="Sigma70_r2"/>
    <property type="match status" value="1"/>
</dbReference>
<protein>
    <submittedName>
        <fullName evidence="8">RNA polymerase sigma factor</fullName>
    </submittedName>
</protein>
<dbReference type="InterPro" id="IPR039425">
    <property type="entry name" value="RNA_pol_sigma-70-like"/>
</dbReference>
<dbReference type="SUPFAM" id="SSF88946">
    <property type="entry name" value="Sigma2 domain of RNA polymerase sigma factors"/>
    <property type="match status" value="1"/>
</dbReference>
<evidence type="ECO:0000256" key="5">
    <source>
        <dbReference type="ARBA" id="ARBA00023163"/>
    </source>
</evidence>
<comment type="caution">
    <text evidence="8">The sequence shown here is derived from an EMBL/GenBank/DDBJ whole genome shotgun (WGS) entry which is preliminary data.</text>
</comment>
<evidence type="ECO:0000256" key="1">
    <source>
        <dbReference type="ARBA" id="ARBA00010641"/>
    </source>
</evidence>
<comment type="similarity">
    <text evidence="1">Belongs to the sigma-70 factor family. ECF subfamily.</text>
</comment>
<dbReference type="Proteomes" id="UP000659496">
    <property type="component" value="Unassembled WGS sequence"/>
</dbReference>
<evidence type="ECO:0000259" key="6">
    <source>
        <dbReference type="Pfam" id="PF04542"/>
    </source>
</evidence>
<evidence type="ECO:0000313" key="8">
    <source>
        <dbReference type="EMBL" id="MBD7907732.1"/>
    </source>
</evidence>
<keyword evidence="9" id="KW-1185">Reference proteome</keyword>
<proteinExistence type="inferred from homology"/>
<dbReference type="InterPro" id="IPR014284">
    <property type="entry name" value="RNA_pol_sigma-70_dom"/>
</dbReference>
<feature type="domain" description="RNA polymerase sigma factor 70 region 4 type 2" evidence="7">
    <location>
        <begin position="107"/>
        <end position="156"/>
    </location>
</feature>
<reference evidence="8 9" key="1">
    <citation type="submission" date="2020-08" db="EMBL/GenBank/DDBJ databases">
        <title>A Genomic Blueprint of the Chicken Gut Microbiome.</title>
        <authorList>
            <person name="Gilroy R."/>
            <person name="Ravi A."/>
            <person name="Getino M."/>
            <person name="Pursley I."/>
            <person name="Horton D.L."/>
            <person name="Alikhan N.-F."/>
            <person name="Baker D."/>
            <person name="Gharbi K."/>
            <person name="Hall N."/>
            <person name="Watson M."/>
            <person name="Adriaenssens E.M."/>
            <person name="Foster-Nyarko E."/>
            <person name="Jarju S."/>
            <person name="Secka A."/>
            <person name="Antonio M."/>
            <person name="Oren A."/>
            <person name="Chaudhuri R."/>
            <person name="La Ragione R.M."/>
            <person name="Hildebrand F."/>
            <person name="Pallen M.J."/>
        </authorList>
    </citation>
    <scope>NUCLEOTIDE SEQUENCE [LARGE SCALE GENOMIC DNA]</scope>
    <source>
        <strain evidence="8 9">Sa3CUA8</strain>
    </source>
</reference>
<dbReference type="EMBL" id="JACSQY010000002">
    <property type="protein sequence ID" value="MBD7907732.1"/>
    <property type="molecule type" value="Genomic_DNA"/>
</dbReference>
<evidence type="ECO:0000313" key="9">
    <source>
        <dbReference type="Proteomes" id="UP000659496"/>
    </source>
</evidence>
<gene>
    <name evidence="8" type="ORF">H9659_05200</name>
</gene>
<name>A0ABR8PHT0_9BACL</name>
<dbReference type="InterPro" id="IPR013325">
    <property type="entry name" value="RNA_pol_sigma_r2"/>
</dbReference>